<evidence type="ECO:0000256" key="1">
    <source>
        <dbReference type="ARBA" id="ARBA00022801"/>
    </source>
</evidence>
<dbReference type="Pfam" id="PF13286">
    <property type="entry name" value="HD_assoc"/>
    <property type="match status" value="1"/>
</dbReference>
<dbReference type="Proteomes" id="UP000229976">
    <property type="component" value="Unassembled WGS sequence"/>
</dbReference>
<dbReference type="InterPro" id="IPR006674">
    <property type="entry name" value="HD_domain"/>
</dbReference>
<evidence type="ECO:0000313" key="3">
    <source>
        <dbReference type="EMBL" id="PIP23042.1"/>
    </source>
</evidence>
<keyword evidence="1 3" id="KW-0378">Hydrolase</keyword>
<dbReference type="PROSITE" id="PS51831">
    <property type="entry name" value="HD"/>
    <property type="match status" value="1"/>
</dbReference>
<accession>A0A2G9YV27</accession>
<feature type="domain" description="HD" evidence="2">
    <location>
        <begin position="78"/>
        <end position="235"/>
    </location>
</feature>
<name>A0A2G9YV27_9BACT</name>
<dbReference type="InterPro" id="IPR051094">
    <property type="entry name" value="Diverse_Catalytic_Enzymes"/>
</dbReference>
<protein>
    <submittedName>
        <fullName evidence="3">Phosphohydrolase</fullName>
    </submittedName>
</protein>
<dbReference type="InterPro" id="IPR026875">
    <property type="entry name" value="PHydrolase_assoc_dom"/>
</dbReference>
<dbReference type="PANTHER" id="PTHR35795">
    <property type="entry name" value="SLR1885 PROTEIN"/>
    <property type="match status" value="1"/>
</dbReference>
<gene>
    <name evidence="3" type="ORF">COX37_00550</name>
</gene>
<proteinExistence type="predicted"/>
<dbReference type="GO" id="GO:0016787">
    <property type="term" value="F:hydrolase activity"/>
    <property type="evidence" value="ECO:0007669"/>
    <property type="project" value="UniProtKB-KW"/>
</dbReference>
<evidence type="ECO:0000313" key="4">
    <source>
        <dbReference type="Proteomes" id="UP000229976"/>
    </source>
</evidence>
<dbReference type="Gene3D" id="1.10.3210.10">
    <property type="entry name" value="Hypothetical protein af1432"/>
    <property type="match status" value="1"/>
</dbReference>
<comment type="caution">
    <text evidence="3">The sequence shown here is derived from an EMBL/GenBank/DDBJ whole genome shotgun (WGS) entry which is preliminary data.</text>
</comment>
<dbReference type="EMBL" id="PCRO01000009">
    <property type="protein sequence ID" value="PIP23042.1"/>
    <property type="molecule type" value="Genomic_DNA"/>
</dbReference>
<organism evidence="3 4">
    <name type="scientific">Candidatus Nealsonbacteria bacterium CG23_combo_of_CG06-09_8_20_14_all_39_17</name>
    <dbReference type="NCBI Taxonomy" id="1974722"/>
    <lineage>
        <taxon>Bacteria</taxon>
        <taxon>Candidatus Nealsoniibacteriota</taxon>
    </lineage>
</organism>
<evidence type="ECO:0000259" key="2">
    <source>
        <dbReference type="PROSITE" id="PS51831"/>
    </source>
</evidence>
<dbReference type="CDD" id="cd00077">
    <property type="entry name" value="HDc"/>
    <property type="match status" value="1"/>
</dbReference>
<dbReference type="AlphaFoldDB" id="A0A2G9YV27"/>
<dbReference type="SUPFAM" id="SSF109604">
    <property type="entry name" value="HD-domain/PDEase-like"/>
    <property type="match status" value="1"/>
</dbReference>
<dbReference type="PANTHER" id="PTHR35795:SF1">
    <property type="entry name" value="BIS(5'-NUCLEOSYL)-TETRAPHOSPHATASE, SYMMETRICAL"/>
    <property type="match status" value="1"/>
</dbReference>
<sequence>MKKGILAFFDISKAEEEFSKFACKSCQTMRRSPDPLEGGVRPNFSCDTHKIINSLAYARYIGKTQVFALFGSDHISRRILHVQLVSKIGRLIGRHLKLNQDLIEAIALGHDIGHVPYGHDGEEILNKICQENKIGYFCHNAQSVKFLEEIENGGKGLNLSLQVLDGILCHHGTKLEERENGKMLFSVYSPERKKTFQQFREEYKNSFERKDFIKTISPMTLEGCVMKVSDFIAYLGRDMEDAIILKIIRREEIPLFIKKTLGNTNFKITDSLISDLIKNSYDKDYLFFSENIFKAIRELMIFNYEKIYRNPRLNIEQPKVEKSFYSLFGKYLDDLKRNNKESNIFKHHLNDIKNREYRKKYEDERIVIDYLASMTDRYFNSQYKELFFPRNYAIPTKYQNQP</sequence>
<dbReference type="SMART" id="SM00471">
    <property type="entry name" value="HDc"/>
    <property type="match status" value="1"/>
</dbReference>
<dbReference type="Pfam" id="PF01966">
    <property type="entry name" value="HD"/>
    <property type="match status" value="1"/>
</dbReference>
<reference evidence="3 4" key="1">
    <citation type="submission" date="2017-09" db="EMBL/GenBank/DDBJ databases">
        <title>Depth-based differentiation of microbial function through sediment-hosted aquifers and enrichment of novel symbionts in the deep terrestrial subsurface.</title>
        <authorList>
            <person name="Probst A.J."/>
            <person name="Ladd B."/>
            <person name="Jarett J.K."/>
            <person name="Geller-Mcgrath D.E."/>
            <person name="Sieber C.M."/>
            <person name="Emerson J.B."/>
            <person name="Anantharaman K."/>
            <person name="Thomas B.C."/>
            <person name="Malmstrom R."/>
            <person name="Stieglmeier M."/>
            <person name="Klingl A."/>
            <person name="Woyke T."/>
            <person name="Ryan C.M."/>
            <person name="Banfield J.F."/>
        </authorList>
    </citation>
    <scope>NUCLEOTIDE SEQUENCE [LARGE SCALE GENOMIC DNA]</scope>
    <source>
        <strain evidence="3">CG23_combo_of_CG06-09_8_20_14_all_39_17</strain>
    </source>
</reference>
<dbReference type="InterPro" id="IPR003607">
    <property type="entry name" value="HD/PDEase_dom"/>
</dbReference>